<reference evidence="3" key="2">
    <citation type="submission" date="2010-04" db="EMBL/GenBank/DDBJ databases">
        <authorList>
            <person name="Buell R."/>
            <person name="Hamilton J."/>
            <person name="Hostetler J."/>
        </authorList>
    </citation>
    <scope>NUCLEOTIDE SEQUENCE [LARGE SCALE GENOMIC DNA]</scope>
    <source>
        <strain evidence="3">DAOM:BR144</strain>
    </source>
</reference>
<dbReference type="InterPro" id="IPR049942">
    <property type="entry name" value="DML1/Misato"/>
</dbReference>
<sequence length="499" mass="55339">MSGNVEETLRLQFGTAANTISTQWLELHARESQDPRLMRADGSPRLIAFEAKDRVQKRRVAANATKRPRVADIQEQAAWTGNVQVYDQSEAEPVDSASNDNGLWNWSRLHANNLFEVDEFRAHMPLHNFYEGYAVSKDGSISNSTFEAAEERIRGVLEECDRLRFVQTLVDMDSSWGGFAHEILTYVSEECPSAVVVTFANDWTYPLADQSIESVFALTPDNRDKVKNEARKRINIASALGLLSEVSTLLVPIAMSDVSLPRASRFAHLHGVSSESCAQMGTIAATAIDLALSAYRHKSVYEVVEGVVPSRKIMELAARFPFEGNPVELLDAISNQSEVSTPQDDPLANASLLPAIPERAALRSRYEEDQDDDDEASSTDGKVFYRRFHLRGSFPDYSSSLYDSIQRVRSTKCVVQWTSDARVELSSSYRIPALAGARVDAVSQLSTSSRIGAYVDHVTQLLESADKRVLYEFTRSGMNPDAVEDLHAALGGISDAYQE</sequence>
<dbReference type="VEuPathDB" id="FungiDB:PYU1_G008874"/>
<reference evidence="3" key="1">
    <citation type="journal article" date="2010" name="Genome Biol.">
        <title>Genome sequence of the necrotrophic plant pathogen Pythium ultimum reveals original pathogenicity mechanisms and effector repertoire.</title>
        <authorList>
            <person name="Levesque C.A."/>
            <person name="Brouwer H."/>
            <person name="Cano L."/>
            <person name="Hamilton J.P."/>
            <person name="Holt C."/>
            <person name="Huitema E."/>
            <person name="Raffaele S."/>
            <person name="Robideau G.P."/>
            <person name="Thines M."/>
            <person name="Win J."/>
            <person name="Zerillo M.M."/>
            <person name="Beakes G.W."/>
            <person name="Boore J.L."/>
            <person name="Busam D."/>
            <person name="Dumas B."/>
            <person name="Ferriera S."/>
            <person name="Fuerstenberg S.I."/>
            <person name="Gachon C.M."/>
            <person name="Gaulin E."/>
            <person name="Govers F."/>
            <person name="Grenville-Briggs L."/>
            <person name="Horner N."/>
            <person name="Hostetler J."/>
            <person name="Jiang R.H."/>
            <person name="Johnson J."/>
            <person name="Krajaejun T."/>
            <person name="Lin H."/>
            <person name="Meijer H.J."/>
            <person name="Moore B."/>
            <person name="Morris P."/>
            <person name="Phuntmart V."/>
            <person name="Puiu D."/>
            <person name="Shetty J."/>
            <person name="Stajich J.E."/>
            <person name="Tripathy S."/>
            <person name="Wawra S."/>
            <person name="van West P."/>
            <person name="Whitty B.R."/>
            <person name="Coutinho P.M."/>
            <person name="Henrissat B."/>
            <person name="Martin F."/>
            <person name="Thomas P.D."/>
            <person name="Tyler B.M."/>
            <person name="De Vries R.P."/>
            <person name="Kamoun S."/>
            <person name="Yandell M."/>
            <person name="Tisserat N."/>
            <person name="Buell C.R."/>
        </authorList>
    </citation>
    <scope>NUCLEOTIDE SEQUENCE</scope>
    <source>
        <strain evidence="3">DAOM:BR144</strain>
    </source>
</reference>
<name>K3WV94_GLOUD</name>
<dbReference type="GO" id="GO:0005737">
    <property type="term" value="C:cytoplasm"/>
    <property type="evidence" value="ECO:0007669"/>
    <property type="project" value="TreeGrafter"/>
</dbReference>
<dbReference type="EMBL" id="GL376599">
    <property type="status" value="NOT_ANNOTATED_CDS"/>
    <property type="molecule type" value="Genomic_DNA"/>
</dbReference>
<dbReference type="PANTHER" id="PTHR13391:SF0">
    <property type="entry name" value="PROTEIN MISATO HOMOLOG 1"/>
    <property type="match status" value="1"/>
</dbReference>
<dbReference type="PANTHER" id="PTHR13391">
    <property type="entry name" value="MITOCHONDRIAL DISTRIBUTION REGULATOR MISATO"/>
    <property type="match status" value="1"/>
</dbReference>
<dbReference type="eggNOG" id="ENOG502RVPH">
    <property type="taxonomic scope" value="Eukaryota"/>
</dbReference>
<dbReference type="Pfam" id="PF14881">
    <property type="entry name" value="Tubulin_3"/>
    <property type="match status" value="1"/>
</dbReference>
<dbReference type="InterPro" id="IPR029209">
    <property type="entry name" value="DML1/Misato_tubulin"/>
</dbReference>
<dbReference type="InParanoid" id="K3WV94"/>
<dbReference type="Proteomes" id="UP000019132">
    <property type="component" value="Unassembled WGS sequence"/>
</dbReference>
<evidence type="ECO:0000313" key="3">
    <source>
        <dbReference type="Proteomes" id="UP000019132"/>
    </source>
</evidence>
<dbReference type="HOGENOM" id="CLU_045913_0_0_1"/>
<dbReference type="EnsemblProtists" id="PYU1_T008892">
    <property type="protein sequence ID" value="PYU1_T008892"/>
    <property type="gene ID" value="PYU1_G008874"/>
</dbReference>
<evidence type="ECO:0000313" key="2">
    <source>
        <dbReference type="EnsemblProtists" id="PYU1_T008892"/>
    </source>
</evidence>
<reference evidence="2" key="3">
    <citation type="submission" date="2015-02" db="UniProtKB">
        <authorList>
            <consortium name="EnsemblProtists"/>
        </authorList>
    </citation>
    <scope>IDENTIFICATION</scope>
    <source>
        <strain evidence="2">DAOM BR144</strain>
    </source>
</reference>
<dbReference type="Gene3D" id="3.40.50.1440">
    <property type="entry name" value="Tubulin/FtsZ, GTPase domain"/>
    <property type="match status" value="1"/>
</dbReference>
<dbReference type="AlphaFoldDB" id="K3WV94"/>
<feature type="domain" description="DML1/Misato tubulin" evidence="1">
    <location>
        <begin position="151"/>
        <end position="257"/>
    </location>
</feature>
<evidence type="ECO:0000259" key="1">
    <source>
        <dbReference type="Pfam" id="PF14881"/>
    </source>
</evidence>
<dbReference type="GO" id="GO:0007005">
    <property type="term" value="P:mitochondrion organization"/>
    <property type="evidence" value="ECO:0007669"/>
    <property type="project" value="InterPro"/>
</dbReference>
<dbReference type="InterPro" id="IPR036525">
    <property type="entry name" value="Tubulin/FtsZ_GTPase_sf"/>
</dbReference>
<protein>
    <recommendedName>
        <fullName evidence="1">DML1/Misato tubulin domain-containing protein</fullName>
    </recommendedName>
</protein>
<keyword evidence="3" id="KW-1185">Reference proteome</keyword>
<dbReference type="STRING" id="431595.K3WV94"/>
<proteinExistence type="predicted"/>
<dbReference type="OMA" id="QEDSALW"/>
<accession>K3WV94</accession>
<organism evidence="2 3">
    <name type="scientific">Globisporangium ultimum (strain ATCC 200006 / CBS 805.95 / DAOM BR144)</name>
    <name type="common">Pythium ultimum</name>
    <dbReference type="NCBI Taxonomy" id="431595"/>
    <lineage>
        <taxon>Eukaryota</taxon>
        <taxon>Sar</taxon>
        <taxon>Stramenopiles</taxon>
        <taxon>Oomycota</taxon>
        <taxon>Peronosporomycetes</taxon>
        <taxon>Pythiales</taxon>
        <taxon>Pythiaceae</taxon>
        <taxon>Globisporangium</taxon>
    </lineage>
</organism>
<dbReference type="SUPFAM" id="SSF52490">
    <property type="entry name" value="Tubulin nucleotide-binding domain-like"/>
    <property type="match status" value="1"/>
</dbReference>